<feature type="transmembrane region" description="Helical" evidence="10">
    <location>
        <begin position="93"/>
        <end position="113"/>
    </location>
</feature>
<feature type="compositionally biased region" description="Basic and acidic residues" evidence="9">
    <location>
        <begin position="162"/>
        <end position="172"/>
    </location>
</feature>
<dbReference type="InterPro" id="IPR036259">
    <property type="entry name" value="MFS_trans_sf"/>
</dbReference>
<sequence>MARMRGILICILIVIMDIVAGILGIEAQVAQNKGKHLRVLIFECKEPVHEAYRLGLAAAILLLLAHAVTNLFGGCVCICTTEEFSRSSANKQMAAATLVLSWIILAVGFIMLLTGALGNAKSKTSCGLPHRHLLSIGGILCFIHAVFSVAYYVAATATSAEAEGRRTTRDGRNPIPYPAEAIPNPSGMGSTDGGGGATDLRSPLLPTSPVEERVGIDEMLRRYAGEFGRWQLRHFVLTSAAWALEAFHTMVMIFADREPGREAAAADPCRPGWPVGGAASSTVAEWGLVCGQRYKVGLAQSIFFLGCMIGSGVFGHLSDSFMGRKGSLTIVCVLNAIFGLLTAWSPTYWVYVGLRFLTGFSTGGVGLCAFVLATEPVGPTKRGAAGMSTFYFFSAGIALLAGIAYIFPSWRALYVVTSLPSLLFVFVVLPFVSESPRWYLVRRRIADAMAVMRTIAEKNGKTIPPGVVLKLDDEDEGDDGREEKEAAAAVKKGDDDGHGVEKAVVSGSIVDVLRSPTTRVRVFLTVAMNFLCSVVYYGLSLNVVNLDTNIYLSVLLNSFAEMPAYILTALLLDLFGRKPMAVSTMWISGAFCAVGSLVSGAGAMKIVRMVCGVIGIFGMAATYNLLFIYTAELFPTVVRNAALGCASQSAQMGAILAPLVVVLGGRVPFAVFGACGIIGGWLAFLLPETMNRPLYDTMAGLEEGERREQK</sequence>
<feature type="transmembrane region" description="Helical" evidence="10">
    <location>
        <begin position="56"/>
        <end position="81"/>
    </location>
</feature>
<evidence type="ECO:0000256" key="9">
    <source>
        <dbReference type="SAM" id="MobiDB-lite"/>
    </source>
</evidence>
<evidence type="ECO:0000256" key="4">
    <source>
        <dbReference type="ARBA" id="ARBA00022847"/>
    </source>
</evidence>
<feature type="transmembrane region" description="Helical" evidence="10">
    <location>
        <begin position="550"/>
        <end position="572"/>
    </location>
</feature>
<evidence type="ECO:0000313" key="13">
    <source>
        <dbReference type="Proteomes" id="UP001055439"/>
    </source>
</evidence>
<feature type="region of interest" description="Disordered" evidence="9">
    <location>
        <begin position="162"/>
        <end position="204"/>
    </location>
</feature>
<evidence type="ECO:0000259" key="11">
    <source>
        <dbReference type="PROSITE" id="PS50850"/>
    </source>
</evidence>
<dbReference type="AlphaFoldDB" id="A0A9E7ERD3"/>
<dbReference type="PROSITE" id="PS00216">
    <property type="entry name" value="SUGAR_TRANSPORT_1"/>
    <property type="match status" value="1"/>
</dbReference>
<keyword evidence="4" id="KW-0769">Symport</keyword>
<evidence type="ECO:0000256" key="7">
    <source>
        <dbReference type="ARBA" id="ARBA00032043"/>
    </source>
</evidence>
<dbReference type="GO" id="GO:0015293">
    <property type="term" value="F:symporter activity"/>
    <property type="evidence" value="ECO:0007669"/>
    <property type="project" value="UniProtKB-KW"/>
</dbReference>
<dbReference type="InterPro" id="IPR005829">
    <property type="entry name" value="Sugar_transporter_CS"/>
</dbReference>
<dbReference type="GO" id="GO:0016020">
    <property type="term" value="C:membrane"/>
    <property type="evidence" value="ECO:0007669"/>
    <property type="project" value="UniProtKB-SubCell"/>
</dbReference>
<keyword evidence="5 10" id="KW-1133">Transmembrane helix</keyword>
<evidence type="ECO:0000256" key="2">
    <source>
        <dbReference type="ARBA" id="ARBA00022592"/>
    </source>
</evidence>
<keyword evidence="3 10" id="KW-0812">Transmembrane</keyword>
<dbReference type="InterPro" id="IPR005828">
    <property type="entry name" value="MFS_sugar_transport-like"/>
</dbReference>
<gene>
    <name evidence="12" type="ORF">MUK42_05078</name>
</gene>
<evidence type="ECO:0000256" key="1">
    <source>
        <dbReference type="ARBA" id="ARBA00004141"/>
    </source>
</evidence>
<keyword evidence="6 10" id="KW-0472">Membrane</keyword>
<dbReference type="PROSITE" id="PS50850">
    <property type="entry name" value="MFS"/>
    <property type="match status" value="1"/>
</dbReference>
<feature type="region of interest" description="Disordered" evidence="9">
    <location>
        <begin position="473"/>
        <end position="494"/>
    </location>
</feature>
<dbReference type="Proteomes" id="UP001055439">
    <property type="component" value="Chromosome 10"/>
</dbReference>
<comment type="subcellular location">
    <subcellularLocation>
        <location evidence="1">Membrane</location>
        <topology evidence="1">Multi-pass membrane protein</topology>
    </subcellularLocation>
</comment>
<feature type="transmembrane region" description="Helical" evidence="10">
    <location>
        <begin position="413"/>
        <end position="433"/>
    </location>
</feature>
<organism evidence="12 13">
    <name type="scientific">Musa troglodytarum</name>
    <name type="common">fe'i banana</name>
    <dbReference type="NCBI Taxonomy" id="320322"/>
    <lineage>
        <taxon>Eukaryota</taxon>
        <taxon>Viridiplantae</taxon>
        <taxon>Streptophyta</taxon>
        <taxon>Embryophyta</taxon>
        <taxon>Tracheophyta</taxon>
        <taxon>Spermatophyta</taxon>
        <taxon>Magnoliopsida</taxon>
        <taxon>Liliopsida</taxon>
        <taxon>Zingiberales</taxon>
        <taxon>Musaceae</taxon>
        <taxon>Musa</taxon>
    </lineage>
</organism>
<feature type="domain" description="Major facilitator superfamily (MFS) profile" evidence="11">
    <location>
        <begin position="234"/>
        <end position="691"/>
    </location>
</feature>
<feature type="transmembrane region" description="Helical" evidence="10">
    <location>
        <begin position="133"/>
        <end position="155"/>
    </location>
</feature>
<feature type="transmembrane region" description="Helical" evidence="10">
    <location>
        <begin position="384"/>
        <end position="407"/>
    </location>
</feature>
<accession>A0A9E7ERD3</accession>
<reference evidence="12" key="1">
    <citation type="submission" date="2022-05" db="EMBL/GenBank/DDBJ databases">
        <title>The Musa troglodytarum L. genome provides insights into the mechanism of non-climacteric behaviour and enrichment of carotenoids.</title>
        <authorList>
            <person name="Wang J."/>
        </authorList>
    </citation>
    <scope>NUCLEOTIDE SEQUENCE</scope>
    <source>
        <tissue evidence="12">Leaf</tissue>
    </source>
</reference>
<dbReference type="PANTHER" id="PTHR24064">
    <property type="entry name" value="SOLUTE CARRIER FAMILY 22 MEMBER"/>
    <property type="match status" value="1"/>
</dbReference>
<dbReference type="Pfam" id="PF00083">
    <property type="entry name" value="Sugar_tr"/>
    <property type="match status" value="1"/>
</dbReference>
<feature type="transmembrane region" description="Helical" evidence="10">
    <location>
        <begin position="606"/>
        <end position="629"/>
    </location>
</feature>
<evidence type="ECO:0000256" key="6">
    <source>
        <dbReference type="ARBA" id="ARBA00023136"/>
    </source>
</evidence>
<name>A0A9E7ERD3_9LILI</name>
<comment type="similarity">
    <text evidence="8">Belongs to the major facilitator superfamily. Phosphate:H(+) symporter (TC 2.A.1.9) family.</text>
</comment>
<dbReference type="SUPFAM" id="SSF103473">
    <property type="entry name" value="MFS general substrate transporter"/>
    <property type="match status" value="1"/>
</dbReference>
<dbReference type="GO" id="GO:0006817">
    <property type="term" value="P:phosphate ion transport"/>
    <property type="evidence" value="ECO:0007669"/>
    <property type="project" value="UniProtKB-KW"/>
</dbReference>
<feature type="transmembrane region" description="Helical" evidence="10">
    <location>
        <begin position="7"/>
        <end position="25"/>
    </location>
</feature>
<keyword evidence="2" id="KW-0592">Phosphate transport</keyword>
<keyword evidence="13" id="KW-1185">Reference proteome</keyword>
<proteinExistence type="inferred from homology"/>
<feature type="compositionally biased region" description="Basic and acidic residues" evidence="9">
    <location>
        <begin position="481"/>
        <end position="494"/>
    </location>
</feature>
<evidence type="ECO:0000256" key="10">
    <source>
        <dbReference type="SAM" id="Phobius"/>
    </source>
</evidence>
<evidence type="ECO:0000313" key="12">
    <source>
        <dbReference type="EMBL" id="URD82389.1"/>
    </source>
</evidence>
<feature type="transmembrane region" description="Helical" evidence="10">
    <location>
        <begin position="579"/>
        <end position="600"/>
    </location>
</feature>
<feature type="transmembrane region" description="Helical" evidence="10">
    <location>
        <begin position="350"/>
        <end position="372"/>
    </location>
</feature>
<evidence type="ECO:0000256" key="5">
    <source>
        <dbReference type="ARBA" id="ARBA00022989"/>
    </source>
</evidence>
<evidence type="ECO:0000256" key="3">
    <source>
        <dbReference type="ARBA" id="ARBA00022692"/>
    </source>
</evidence>
<dbReference type="EMBL" id="CP097503">
    <property type="protein sequence ID" value="URD82389.1"/>
    <property type="molecule type" value="Genomic_DNA"/>
</dbReference>
<dbReference type="InterPro" id="IPR020846">
    <property type="entry name" value="MFS_dom"/>
</dbReference>
<dbReference type="Gene3D" id="1.20.1250.20">
    <property type="entry name" value="MFS general substrate transporter like domains"/>
    <property type="match status" value="1"/>
</dbReference>
<dbReference type="Pfam" id="PF06749">
    <property type="entry name" value="DUF1218"/>
    <property type="match status" value="1"/>
</dbReference>
<protein>
    <recommendedName>
        <fullName evidence="7">H(+)/Pi cotransporter</fullName>
    </recommendedName>
</protein>
<dbReference type="OrthoDB" id="3936150at2759"/>
<dbReference type="PROSITE" id="PS00217">
    <property type="entry name" value="SUGAR_TRANSPORT_2"/>
    <property type="match status" value="1"/>
</dbReference>
<keyword evidence="2" id="KW-0813">Transport</keyword>
<feature type="transmembrane region" description="Helical" evidence="10">
    <location>
        <begin position="326"/>
        <end position="344"/>
    </location>
</feature>
<evidence type="ECO:0000256" key="8">
    <source>
        <dbReference type="ARBA" id="ARBA00044504"/>
    </source>
</evidence>
<dbReference type="InterPro" id="IPR009606">
    <property type="entry name" value="DEAL/Modifying_wall_lignin1/2"/>
</dbReference>
<feature type="transmembrane region" description="Helical" evidence="10">
    <location>
        <begin position="522"/>
        <end position="544"/>
    </location>
</feature>
<feature type="transmembrane region" description="Helical" evidence="10">
    <location>
        <begin position="667"/>
        <end position="686"/>
    </location>
</feature>
<feature type="transmembrane region" description="Helical" evidence="10">
    <location>
        <begin position="296"/>
        <end position="314"/>
    </location>
</feature>